<dbReference type="RefSeq" id="XP_027200393.1">
    <property type="nucleotide sequence ID" value="XM_027344592.1"/>
</dbReference>
<dbReference type="GO" id="GO:0140326">
    <property type="term" value="F:ATPase-coupled intramembrane lipid transporter activity"/>
    <property type="evidence" value="ECO:0007669"/>
    <property type="project" value="TreeGrafter"/>
</dbReference>
<dbReference type="GO" id="GO:0005886">
    <property type="term" value="C:plasma membrane"/>
    <property type="evidence" value="ECO:0007669"/>
    <property type="project" value="TreeGrafter"/>
</dbReference>
<dbReference type="Pfam" id="PF13246">
    <property type="entry name" value="Cation_ATPase"/>
    <property type="match status" value="1"/>
</dbReference>
<dbReference type="InterPro" id="IPR023299">
    <property type="entry name" value="ATPase_P-typ_cyto_dom_N"/>
</dbReference>
<dbReference type="GO" id="GO:0000166">
    <property type="term" value="F:nucleotide binding"/>
    <property type="evidence" value="ECO:0007669"/>
    <property type="project" value="InterPro"/>
</dbReference>
<dbReference type="InterPro" id="IPR023214">
    <property type="entry name" value="HAD_sf"/>
</dbReference>
<dbReference type="InParanoid" id="A0A6P6Y4K2"/>
<proteinExistence type="predicted"/>
<dbReference type="OMA" id="LNEIMIA"/>
<name>A0A6P6Y4K2_DERPT</name>
<organism evidence="1 2">
    <name type="scientific">Dermatophagoides pteronyssinus</name>
    <name type="common">European house dust mite</name>
    <dbReference type="NCBI Taxonomy" id="6956"/>
    <lineage>
        <taxon>Eukaryota</taxon>
        <taxon>Metazoa</taxon>
        <taxon>Ecdysozoa</taxon>
        <taxon>Arthropoda</taxon>
        <taxon>Chelicerata</taxon>
        <taxon>Arachnida</taxon>
        <taxon>Acari</taxon>
        <taxon>Acariformes</taxon>
        <taxon>Sarcoptiformes</taxon>
        <taxon>Astigmata</taxon>
        <taxon>Psoroptidia</taxon>
        <taxon>Analgoidea</taxon>
        <taxon>Pyroglyphidae</taxon>
        <taxon>Dermatophagoidinae</taxon>
        <taxon>Dermatophagoides</taxon>
    </lineage>
</organism>
<dbReference type="SUPFAM" id="SSF56784">
    <property type="entry name" value="HAD-like"/>
    <property type="match status" value="1"/>
</dbReference>
<dbReference type="SUPFAM" id="SSF81660">
    <property type="entry name" value="Metal cation-transporting ATPase, ATP-binding domain N"/>
    <property type="match status" value="1"/>
</dbReference>
<sequence length="262" mass="29313">MQILEDLEYDASSPDEIALISAANHLGFEFVCRPMLNEIMIAITNENLLNVFLVQEQIDFLNEQRKKFPGTNSYVTITFHLFDMLEFDSVRKMMSVIILTNDRNYLILTKGADTNILKNASDQNESGAFDLLNDTLHNFACSGLRTLVFAYRIVSEDTAASYLEQLSYVKSCTSAHPSELAAISSHIESDFLILGCTGINDRLQDDVPQTIQAFKDAGINIWMLTGDKVETAISVAHSANLMDEKTFNVILSETDVTLLNHQ</sequence>
<dbReference type="PANTHER" id="PTHR24092:SF150">
    <property type="entry name" value="PHOSPHOLIPID-TRANSPORTING ATPASE"/>
    <property type="match status" value="1"/>
</dbReference>
<gene>
    <name evidence="2" type="primary">LOC113794474</name>
</gene>
<accession>A0A6P6Y4K2</accession>
<dbReference type="InterPro" id="IPR036412">
    <property type="entry name" value="HAD-like_sf"/>
</dbReference>
<evidence type="ECO:0000313" key="1">
    <source>
        <dbReference type="Proteomes" id="UP000515146"/>
    </source>
</evidence>
<dbReference type="PANTHER" id="PTHR24092">
    <property type="entry name" value="PROBABLE PHOSPHOLIPID-TRANSPORTING ATPASE"/>
    <property type="match status" value="1"/>
</dbReference>
<protein>
    <submittedName>
        <fullName evidence="2">Phospholipid-transporting ATPase 9</fullName>
    </submittedName>
</protein>
<dbReference type="Gene3D" id="3.40.50.1000">
    <property type="entry name" value="HAD superfamily/HAD-like"/>
    <property type="match status" value="1"/>
</dbReference>
<dbReference type="Gene3D" id="3.40.1110.10">
    <property type="entry name" value="Calcium-transporting ATPase, cytoplasmic domain N"/>
    <property type="match status" value="1"/>
</dbReference>
<reference evidence="2" key="1">
    <citation type="submission" date="2025-08" db="UniProtKB">
        <authorList>
            <consortium name="RefSeq"/>
        </authorList>
    </citation>
    <scope>IDENTIFICATION</scope>
    <source>
        <strain evidence="2">Airmid</strain>
    </source>
</reference>
<dbReference type="Proteomes" id="UP000515146">
    <property type="component" value="Unplaced"/>
</dbReference>
<dbReference type="AlphaFoldDB" id="A0A6P6Y4K2"/>
<dbReference type="KEGG" id="dpte:113794474"/>
<dbReference type="OrthoDB" id="377733at2759"/>
<keyword evidence="1" id="KW-1185">Reference proteome</keyword>
<evidence type="ECO:0000313" key="2">
    <source>
        <dbReference type="RefSeq" id="XP_027200393.1"/>
    </source>
</evidence>
<dbReference type="GO" id="GO:0045332">
    <property type="term" value="P:phospholipid translocation"/>
    <property type="evidence" value="ECO:0007669"/>
    <property type="project" value="TreeGrafter"/>
</dbReference>